<accession>A0ACC2SNX1</accession>
<name>A0ACC2SNX1_9FUNG</name>
<evidence type="ECO:0000313" key="1">
    <source>
        <dbReference type="EMBL" id="KAJ9064035.1"/>
    </source>
</evidence>
<keyword evidence="2" id="KW-1185">Reference proteome</keyword>
<reference evidence="1" key="1">
    <citation type="submission" date="2022-04" db="EMBL/GenBank/DDBJ databases">
        <title>Genome of the entomopathogenic fungus Entomophthora muscae.</title>
        <authorList>
            <person name="Elya C."/>
            <person name="Lovett B.R."/>
            <person name="Lee E."/>
            <person name="Macias A.M."/>
            <person name="Hajek A.E."/>
            <person name="De Bivort B.L."/>
            <person name="Kasson M.T."/>
            <person name="De Fine Licht H.H."/>
            <person name="Stajich J.E."/>
        </authorList>
    </citation>
    <scope>NUCLEOTIDE SEQUENCE</scope>
    <source>
        <strain evidence="1">Berkeley</strain>
    </source>
</reference>
<sequence>MKFFKVACLGASGCMAAAIVNSGDVPFSTYISSSEYIVSPSKGVLNKLTAEILATETLPFTREDYEIIIPQLSDPETLGPLFLNNEVNLDLYGISIPPDEAKDAILVLSEQYKKAIARRINESIRYKSQLPTKADGIKRIHATLDRLAQVDDLEQTLMTAIGRVFDDHPEYIDYTKILVKALPDTFEHDVLSYMRDFFREANSYNMDVANNLRLVLKTTQTQYDLLPKDYYDDLATVVSHPEDSYIFK</sequence>
<comment type="caution">
    <text evidence="1">The sequence shown here is derived from an EMBL/GenBank/DDBJ whole genome shotgun (WGS) entry which is preliminary data.</text>
</comment>
<dbReference type="Proteomes" id="UP001165960">
    <property type="component" value="Unassembled WGS sequence"/>
</dbReference>
<evidence type="ECO:0000313" key="2">
    <source>
        <dbReference type="Proteomes" id="UP001165960"/>
    </source>
</evidence>
<organism evidence="1 2">
    <name type="scientific">Entomophthora muscae</name>
    <dbReference type="NCBI Taxonomy" id="34485"/>
    <lineage>
        <taxon>Eukaryota</taxon>
        <taxon>Fungi</taxon>
        <taxon>Fungi incertae sedis</taxon>
        <taxon>Zoopagomycota</taxon>
        <taxon>Entomophthoromycotina</taxon>
        <taxon>Entomophthoromycetes</taxon>
        <taxon>Entomophthorales</taxon>
        <taxon>Entomophthoraceae</taxon>
        <taxon>Entomophthora</taxon>
    </lineage>
</organism>
<gene>
    <name evidence="1" type="ORF">DSO57_1034705</name>
</gene>
<dbReference type="EMBL" id="QTSX02004553">
    <property type="protein sequence ID" value="KAJ9064035.1"/>
    <property type="molecule type" value="Genomic_DNA"/>
</dbReference>
<proteinExistence type="predicted"/>
<protein>
    <submittedName>
        <fullName evidence="1">Uncharacterized protein</fullName>
    </submittedName>
</protein>